<keyword evidence="2" id="KW-1185">Reference proteome</keyword>
<name>A0A834SZR8_9FABA</name>
<evidence type="ECO:0000313" key="2">
    <source>
        <dbReference type="Proteomes" id="UP000634136"/>
    </source>
</evidence>
<protein>
    <submittedName>
        <fullName evidence="1">Uncharacterized protein</fullName>
    </submittedName>
</protein>
<comment type="caution">
    <text evidence="1">The sequence shown here is derived from an EMBL/GenBank/DDBJ whole genome shotgun (WGS) entry which is preliminary data.</text>
</comment>
<gene>
    <name evidence="1" type="ORF">G2W53_038620</name>
</gene>
<sequence>MASGDWRVCVEVKEKDFLGVLVHLRR</sequence>
<proteinExistence type="predicted"/>
<accession>A0A834SZR8</accession>
<dbReference type="Proteomes" id="UP000634136">
    <property type="component" value="Unassembled WGS sequence"/>
</dbReference>
<evidence type="ECO:0000313" key="1">
    <source>
        <dbReference type="EMBL" id="KAF7806459.1"/>
    </source>
</evidence>
<organism evidence="1 2">
    <name type="scientific">Senna tora</name>
    <dbReference type="NCBI Taxonomy" id="362788"/>
    <lineage>
        <taxon>Eukaryota</taxon>
        <taxon>Viridiplantae</taxon>
        <taxon>Streptophyta</taxon>
        <taxon>Embryophyta</taxon>
        <taxon>Tracheophyta</taxon>
        <taxon>Spermatophyta</taxon>
        <taxon>Magnoliopsida</taxon>
        <taxon>eudicotyledons</taxon>
        <taxon>Gunneridae</taxon>
        <taxon>Pentapetalae</taxon>
        <taxon>rosids</taxon>
        <taxon>fabids</taxon>
        <taxon>Fabales</taxon>
        <taxon>Fabaceae</taxon>
        <taxon>Caesalpinioideae</taxon>
        <taxon>Cassia clade</taxon>
        <taxon>Senna</taxon>
    </lineage>
</organism>
<dbReference type="AlphaFoldDB" id="A0A834SZR8"/>
<reference evidence="1" key="1">
    <citation type="submission" date="2020-09" db="EMBL/GenBank/DDBJ databases">
        <title>Genome-Enabled Discovery of Anthraquinone Biosynthesis in Senna tora.</title>
        <authorList>
            <person name="Kang S.-H."/>
            <person name="Pandey R.P."/>
            <person name="Lee C.-M."/>
            <person name="Sim J.-S."/>
            <person name="Jeong J.-T."/>
            <person name="Choi B.-S."/>
            <person name="Jung M."/>
            <person name="Ginzburg D."/>
            <person name="Zhao K."/>
            <person name="Won S.Y."/>
            <person name="Oh T.-J."/>
            <person name="Yu Y."/>
            <person name="Kim N.-H."/>
            <person name="Lee O.R."/>
            <person name="Lee T.-H."/>
            <person name="Bashyal P."/>
            <person name="Kim T.-S."/>
            <person name="Lee W.-H."/>
            <person name="Kawkins C."/>
            <person name="Kim C.-K."/>
            <person name="Kim J.S."/>
            <person name="Ahn B.O."/>
            <person name="Rhee S.Y."/>
            <person name="Sohng J.K."/>
        </authorList>
    </citation>
    <scope>NUCLEOTIDE SEQUENCE</scope>
    <source>
        <tissue evidence="1">Leaf</tissue>
    </source>
</reference>
<dbReference type="EMBL" id="JAAIUW010000012">
    <property type="protein sequence ID" value="KAF7806459.1"/>
    <property type="molecule type" value="Genomic_DNA"/>
</dbReference>